<gene>
    <name evidence="12" type="primary">dmsB</name>
    <name evidence="12" type="ORF">MAMMFC1_00218</name>
</gene>
<keyword evidence="9" id="KW-0411">Iron-sulfur</keyword>
<dbReference type="CDD" id="cd16371">
    <property type="entry name" value="DMSOR_beta_like"/>
    <property type="match status" value="1"/>
</dbReference>
<evidence type="ECO:0000256" key="6">
    <source>
        <dbReference type="ARBA" id="ARBA00022737"/>
    </source>
</evidence>
<evidence type="ECO:0000256" key="9">
    <source>
        <dbReference type="ARBA" id="ARBA00023014"/>
    </source>
</evidence>
<keyword evidence="6" id="KW-0677">Repeat</keyword>
<evidence type="ECO:0000313" key="13">
    <source>
        <dbReference type="Proteomes" id="UP000276437"/>
    </source>
</evidence>
<keyword evidence="4" id="KW-0004">4Fe-4S</keyword>
<dbReference type="PROSITE" id="PS51379">
    <property type="entry name" value="4FE4S_FER_2"/>
    <property type="match status" value="3"/>
</dbReference>
<dbReference type="Gene3D" id="3.30.70.20">
    <property type="match status" value="2"/>
</dbReference>
<dbReference type="AlphaFoldDB" id="A0A348AET7"/>
<comment type="cofactor">
    <cofactor evidence="1">
        <name>[4Fe-4S] cluster</name>
        <dbReference type="ChEBI" id="CHEBI:49883"/>
    </cofactor>
</comment>
<evidence type="ECO:0000256" key="7">
    <source>
        <dbReference type="ARBA" id="ARBA00022982"/>
    </source>
</evidence>
<evidence type="ECO:0000256" key="1">
    <source>
        <dbReference type="ARBA" id="ARBA00001966"/>
    </source>
</evidence>
<dbReference type="InterPro" id="IPR014297">
    <property type="entry name" value="DMSO_DmsB"/>
</dbReference>
<name>A0A348AET7_9FIRM</name>
<dbReference type="EMBL" id="AP018449">
    <property type="protein sequence ID" value="BBB89585.1"/>
    <property type="molecule type" value="Genomic_DNA"/>
</dbReference>
<evidence type="ECO:0000256" key="4">
    <source>
        <dbReference type="ARBA" id="ARBA00022485"/>
    </source>
</evidence>
<keyword evidence="13" id="KW-1185">Reference proteome</keyword>
<feature type="region of interest" description="Disordered" evidence="10">
    <location>
        <begin position="167"/>
        <end position="189"/>
    </location>
</feature>
<comment type="function">
    <text evidence="2">Electron transfer subunit of the terminal reductase during anaerobic growth on various sulfoxide and N-oxide compounds.</text>
</comment>
<evidence type="ECO:0000256" key="8">
    <source>
        <dbReference type="ARBA" id="ARBA00023004"/>
    </source>
</evidence>
<dbReference type="PANTHER" id="PTHR43177">
    <property type="entry name" value="PROTEIN NRFC"/>
    <property type="match status" value="1"/>
</dbReference>
<feature type="domain" description="4Fe-4S ferredoxin-type" evidence="11">
    <location>
        <begin position="88"/>
        <end position="117"/>
    </location>
</feature>
<protein>
    <submittedName>
        <fullName evidence="12">Anaerobic dimethyl sulfoxide reductase chain B</fullName>
    </submittedName>
</protein>
<dbReference type="SUPFAM" id="SSF54862">
    <property type="entry name" value="4Fe-4S ferredoxins"/>
    <property type="match status" value="1"/>
</dbReference>
<evidence type="ECO:0000256" key="10">
    <source>
        <dbReference type="SAM" id="MobiDB-lite"/>
    </source>
</evidence>
<dbReference type="PANTHER" id="PTHR43177:SF5">
    <property type="entry name" value="ANAEROBIC DIMETHYL SULFOXIDE REDUCTASE CHAIN B-RELATED"/>
    <property type="match status" value="1"/>
</dbReference>
<dbReference type="PROSITE" id="PS00198">
    <property type="entry name" value="4FE4S_FER_1"/>
    <property type="match status" value="1"/>
</dbReference>
<keyword evidence="5" id="KW-0479">Metal-binding</keyword>
<evidence type="ECO:0000256" key="5">
    <source>
        <dbReference type="ARBA" id="ARBA00022723"/>
    </source>
</evidence>
<dbReference type="Pfam" id="PF13247">
    <property type="entry name" value="Fer4_11"/>
    <property type="match status" value="1"/>
</dbReference>
<dbReference type="Proteomes" id="UP000276437">
    <property type="component" value="Chromosome"/>
</dbReference>
<keyword evidence="8" id="KW-0408">Iron</keyword>
<reference evidence="12 13" key="1">
    <citation type="journal article" date="2018" name="Int. J. Syst. Evol. Microbiol.">
        <title>Methylomusa anaerophila gen. nov., sp. nov., an anaerobic methanol-utilizing bacterium isolated from a microbial fuel cell.</title>
        <authorList>
            <person name="Amano N."/>
            <person name="Yamamuro A."/>
            <person name="Miyahara M."/>
            <person name="Kouzuma A."/>
            <person name="Abe T."/>
            <person name="Watanabe K."/>
        </authorList>
    </citation>
    <scope>NUCLEOTIDE SEQUENCE [LARGE SCALE GENOMIC DNA]</scope>
    <source>
        <strain evidence="12 13">MMFC1</strain>
    </source>
</reference>
<dbReference type="Pfam" id="PF12800">
    <property type="entry name" value="Fer4_4"/>
    <property type="match status" value="1"/>
</dbReference>
<evidence type="ECO:0000313" key="12">
    <source>
        <dbReference type="EMBL" id="BBB89585.1"/>
    </source>
</evidence>
<keyword evidence="3" id="KW-0813">Transport</keyword>
<dbReference type="InterPro" id="IPR017896">
    <property type="entry name" value="4Fe4S_Fe-S-bd"/>
</dbReference>
<dbReference type="KEGG" id="mana:MAMMFC1_00218"/>
<organism evidence="12 13">
    <name type="scientific">Methylomusa anaerophila</name>
    <dbReference type="NCBI Taxonomy" id="1930071"/>
    <lineage>
        <taxon>Bacteria</taxon>
        <taxon>Bacillati</taxon>
        <taxon>Bacillota</taxon>
        <taxon>Negativicutes</taxon>
        <taxon>Selenomonadales</taxon>
        <taxon>Sporomusaceae</taxon>
        <taxon>Methylomusa</taxon>
    </lineage>
</organism>
<accession>A0A348AET7</accession>
<proteinExistence type="predicted"/>
<sequence length="189" mass="20571">MKGVRDMAQKGFFYDMTVCTGCKTCQIACKDKNNLEVGVLFRKVDYFEGGKYPDPWAYPLAISCNHCAKPKCVPSCPVGALAKRPQDGIVTQNRKKCIGCGACIRSCPYKAPQYIAKEGKAGKCDLCADLIDKGENPACVDACLMRTLQYGDIKDLKKKYGGTADVKGLPDSSLTSPSLAIKPNKQARR</sequence>
<dbReference type="GO" id="GO:0051539">
    <property type="term" value="F:4 iron, 4 sulfur cluster binding"/>
    <property type="evidence" value="ECO:0007669"/>
    <property type="project" value="UniProtKB-KW"/>
</dbReference>
<feature type="domain" description="4Fe-4S ferredoxin-type" evidence="11">
    <location>
        <begin position="10"/>
        <end position="40"/>
    </location>
</feature>
<evidence type="ECO:0000256" key="2">
    <source>
        <dbReference type="ARBA" id="ARBA00003584"/>
    </source>
</evidence>
<evidence type="ECO:0000256" key="3">
    <source>
        <dbReference type="ARBA" id="ARBA00022448"/>
    </source>
</evidence>
<dbReference type="InterPro" id="IPR017900">
    <property type="entry name" value="4Fe4S_Fe_S_CS"/>
</dbReference>
<feature type="domain" description="4Fe-4S ferredoxin-type" evidence="11">
    <location>
        <begin position="53"/>
        <end position="86"/>
    </location>
</feature>
<keyword evidence="7" id="KW-0249">Electron transport</keyword>
<dbReference type="InterPro" id="IPR050954">
    <property type="entry name" value="ET_IronSulfur_Cluster-Binding"/>
</dbReference>
<dbReference type="NCBIfam" id="TIGR02951">
    <property type="entry name" value="DMSO_dmsB"/>
    <property type="match status" value="1"/>
</dbReference>
<dbReference type="GO" id="GO:0046872">
    <property type="term" value="F:metal ion binding"/>
    <property type="evidence" value="ECO:0007669"/>
    <property type="project" value="UniProtKB-KW"/>
</dbReference>
<evidence type="ECO:0000259" key="11">
    <source>
        <dbReference type="PROSITE" id="PS51379"/>
    </source>
</evidence>